<dbReference type="EnsemblPlants" id="AET6Gv20932900.4">
    <property type="protein sequence ID" value="AET6Gv20932900.4"/>
    <property type="gene ID" value="AET6Gv20932900"/>
</dbReference>
<dbReference type="Gramene" id="AET6Gv20932900.3">
    <property type="protein sequence ID" value="AET6Gv20932900.3"/>
    <property type="gene ID" value="AET6Gv20932900"/>
</dbReference>
<dbReference type="EnsemblPlants" id="AET6Gv20932900.3">
    <property type="protein sequence ID" value="AET6Gv20932900.3"/>
    <property type="gene ID" value="AET6Gv20932900"/>
</dbReference>
<dbReference type="AlphaFoldDB" id="A0A453Q074"/>
<protein>
    <submittedName>
        <fullName evidence="1">Uncharacterized protein</fullName>
    </submittedName>
</protein>
<sequence length="110" mass="12647">LSILMCYFSVEHNGLSIDFHGFCKVLSFVVLFLHIQEFRCEAKAGVKTKSTLSRLKTIGDMIHLIFRGSQNHGEVLLCKFHCLVLLLSSSLFGKESFFRTFIITTKFYVY</sequence>
<reference evidence="2" key="2">
    <citation type="journal article" date="2017" name="Nat. Plants">
        <title>The Aegilops tauschii genome reveals multiple impacts of transposons.</title>
        <authorList>
            <person name="Zhao G."/>
            <person name="Zou C."/>
            <person name="Li K."/>
            <person name="Wang K."/>
            <person name="Li T."/>
            <person name="Gao L."/>
            <person name="Zhang X."/>
            <person name="Wang H."/>
            <person name="Yang Z."/>
            <person name="Liu X."/>
            <person name="Jiang W."/>
            <person name="Mao L."/>
            <person name="Kong X."/>
            <person name="Jiao Y."/>
            <person name="Jia J."/>
        </authorList>
    </citation>
    <scope>NUCLEOTIDE SEQUENCE [LARGE SCALE GENOMIC DNA]</scope>
    <source>
        <strain evidence="2">cv. AL8/78</strain>
    </source>
</reference>
<organism evidence="1 2">
    <name type="scientific">Aegilops tauschii subsp. strangulata</name>
    <name type="common">Goatgrass</name>
    <dbReference type="NCBI Taxonomy" id="200361"/>
    <lineage>
        <taxon>Eukaryota</taxon>
        <taxon>Viridiplantae</taxon>
        <taxon>Streptophyta</taxon>
        <taxon>Embryophyta</taxon>
        <taxon>Tracheophyta</taxon>
        <taxon>Spermatophyta</taxon>
        <taxon>Magnoliopsida</taxon>
        <taxon>Liliopsida</taxon>
        <taxon>Poales</taxon>
        <taxon>Poaceae</taxon>
        <taxon>BOP clade</taxon>
        <taxon>Pooideae</taxon>
        <taxon>Triticodae</taxon>
        <taxon>Triticeae</taxon>
        <taxon>Triticinae</taxon>
        <taxon>Aegilops</taxon>
    </lineage>
</organism>
<keyword evidence="2" id="KW-1185">Reference proteome</keyword>
<dbReference type="Gramene" id="AET6Gv20932900.5">
    <property type="protein sequence ID" value="AET6Gv20932900.5"/>
    <property type="gene ID" value="AET6Gv20932900"/>
</dbReference>
<evidence type="ECO:0000313" key="1">
    <source>
        <dbReference type="EnsemblPlants" id="AET6Gv20932900.3"/>
    </source>
</evidence>
<reference evidence="1" key="5">
    <citation type="journal article" date="2021" name="G3 (Bethesda)">
        <title>Aegilops tauschii genome assembly Aet v5.0 features greater sequence contiguity and improved annotation.</title>
        <authorList>
            <person name="Wang L."/>
            <person name="Zhu T."/>
            <person name="Rodriguez J.C."/>
            <person name="Deal K.R."/>
            <person name="Dubcovsky J."/>
            <person name="McGuire P.E."/>
            <person name="Lux T."/>
            <person name="Spannagl M."/>
            <person name="Mayer K.F.X."/>
            <person name="Baldrich P."/>
            <person name="Meyers B.C."/>
            <person name="Huo N."/>
            <person name="Gu Y.Q."/>
            <person name="Zhou H."/>
            <person name="Devos K.M."/>
            <person name="Bennetzen J.L."/>
            <person name="Unver T."/>
            <person name="Budak H."/>
            <person name="Gulick P.J."/>
            <person name="Galiba G."/>
            <person name="Kalapos B."/>
            <person name="Nelson D.R."/>
            <person name="Li P."/>
            <person name="You F.M."/>
            <person name="Luo M.C."/>
            <person name="Dvorak J."/>
        </authorList>
    </citation>
    <scope>NUCLEOTIDE SEQUENCE [LARGE SCALE GENOMIC DNA]</scope>
    <source>
        <strain evidence="1">cv. AL8/78</strain>
    </source>
</reference>
<reference evidence="1" key="4">
    <citation type="submission" date="2019-03" db="UniProtKB">
        <authorList>
            <consortium name="EnsemblPlants"/>
        </authorList>
    </citation>
    <scope>IDENTIFICATION</scope>
</reference>
<evidence type="ECO:0000313" key="2">
    <source>
        <dbReference type="Proteomes" id="UP000015105"/>
    </source>
</evidence>
<dbReference type="Proteomes" id="UP000015105">
    <property type="component" value="Chromosome 6D"/>
</dbReference>
<accession>A0A453Q074</accession>
<proteinExistence type="predicted"/>
<dbReference type="EnsemblPlants" id="AET6Gv20932900.5">
    <property type="protein sequence ID" value="AET6Gv20932900.5"/>
    <property type="gene ID" value="AET6Gv20932900"/>
</dbReference>
<name>A0A453Q074_AEGTS</name>
<reference evidence="2" key="1">
    <citation type="journal article" date="2014" name="Science">
        <title>Ancient hybridizations among the ancestral genomes of bread wheat.</title>
        <authorList>
            <consortium name="International Wheat Genome Sequencing Consortium,"/>
            <person name="Marcussen T."/>
            <person name="Sandve S.R."/>
            <person name="Heier L."/>
            <person name="Spannagl M."/>
            <person name="Pfeifer M."/>
            <person name="Jakobsen K.S."/>
            <person name="Wulff B.B."/>
            <person name="Steuernagel B."/>
            <person name="Mayer K.F."/>
            <person name="Olsen O.A."/>
        </authorList>
    </citation>
    <scope>NUCLEOTIDE SEQUENCE [LARGE SCALE GENOMIC DNA]</scope>
    <source>
        <strain evidence="2">cv. AL8/78</strain>
    </source>
</reference>
<reference evidence="1" key="3">
    <citation type="journal article" date="2017" name="Nature">
        <title>Genome sequence of the progenitor of the wheat D genome Aegilops tauschii.</title>
        <authorList>
            <person name="Luo M.C."/>
            <person name="Gu Y.Q."/>
            <person name="Puiu D."/>
            <person name="Wang H."/>
            <person name="Twardziok S.O."/>
            <person name="Deal K.R."/>
            <person name="Huo N."/>
            <person name="Zhu T."/>
            <person name="Wang L."/>
            <person name="Wang Y."/>
            <person name="McGuire P.E."/>
            <person name="Liu S."/>
            <person name="Long H."/>
            <person name="Ramasamy R.K."/>
            <person name="Rodriguez J.C."/>
            <person name="Van S.L."/>
            <person name="Yuan L."/>
            <person name="Wang Z."/>
            <person name="Xia Z."/>
            <person name="Xiao L."/>
            <person name="Anderson O.D."/>
            <person name="Ouyang S."/>
            <person name="Liang Y."/>
            <person name="Zimin A.V."/>
            <person name="Pertea G."/>
            <person name="Qi P."/>
            <person name="Bennetzen J.L."/>
            <person name="Dai X."/>
            <person name="Dawson M.W."/>
            <person name="Muller H.G."/>
            <person name="Kugler K."/>
            <person name="Rivarola-Duarte L."/>
            <person name="Spannagl M."/>
            <person name="Mayer K.F.X."/>
            <person name="Lu F.H."/>
            <person name="Bevan M.W."/>
            <person name="Leroy P."/>
            <person name="Li P."/>
            <person name="You F.M."/>
            <person name="Sun Q."/>
            <person name="Liu Z."/>
            <person name="Lyons E."/>
            <person name="Wicker T."/>
            <person name="Salzberg S.L."/>
            <person name="Devos K.M."/>
            <person name="Dvorak J."/>
        </authorList>
    </citation>
    <scope>NUCLEOTIDE SEQUENCE [LARGE SCALE GENOMIC DNA]</scope>
    <source>
        <strain evidence="1">cv. AL8/78</strain>
    </source>
</reference>
<dbReference type="Gramene" id="AET6Gv20932900.4">
    <property type="protein sequence ID" value="AET6Gv20932900.4"/>
    <property type="gene ID" value="AET6Gv20932900"/>
</dbReference>